<sequence>MGMLLTTAVSPFTCLSSMQNFIVNSELESYLRLNRAACGEWTLALQDLLGCAGLVCDLSRPKAEAGSLSALEVGAGMVAALSVSQNLTLKHCCLDSPLLVFRVQGRCELVSAGKAATTVFPFQVIPPDQTFSLRVAADSRVLLLRLADQPDAPHTGPAIGDAITRCIHGFLFQVGFLQDHDHGCRAAETLLQEINGILCGNTAAASATTAIPEPDRRLLKAISKIRTEPDWPFDLQELSSHAGVSERNLYYLMKRQTGMTPYRYYQRCRLIRVRRRLVDCQCAVPHISRYAGDEGFSHFGRFAALYREHFGELPSETVQWRRRLQAQELLAPALS</sequence>
<keyword evidence="2" id="KW-0804">Transcription</keyword>
<dbReference type="EMBL" id="VMRX01000009">
    <property type="protein sequence ID" value="TVT35065.1"/>
    <property type="molecule type" value="Genomic_DNA"/>
</dbReference>
<comment type="caution">
    <text evidence="4">The sequence shown here is derived from an EMBL/GenBank/DDBJ whole genome shotgun (WGS) entry which is preliminary data.</text>
</comment>
<gene>
    <name evidence="4" type="ORF">FHK81_04115</name>
</gene>
<evidence type="ECO:0000256" key="2">
    <source>
        <dbReference type="ARBA" id="ARBA00023163"/>
    </source>
</evidence>
<keyword evidence="1" id="KW-0805">Transcription regulation</keyword>
<dbReference type="InterPro" id="IPR018060">
    <property type="entry name" value="HTH_AraC"/>
</dbReference>
<dbReference type="PANTHER" id="PTHR47893:SF1">
    <property type="entry name" value="REGULATORY PROTEIN PCHR"/>
    <property type="match status" value="1"/>
</dbReference>
<organism evidence="4 5">
    <name type="scientific">Marinobacter vinifirmus</name>
    <dbReference type="NCBI Taxonomy" id="355591"/>
    <lineage>
        <taxon>Bacteria</taxon>
        <taxon>Pseudomonadati</taxon>
        <taxon>Pseudomonadota</taxon>
        <taxon>Gammaproteobacteria</taxon>
        <taxon>Pseudomonadales</taxon>
        <taxon>Marinobacteraceae</taxon>
        <taxon>Marinobacter</taxon>
    </lineage>
</organism>
<evidence type="ECO:0000259" key="3">
    <source>
        <dbReference type="PROSITE" id="PS01124"/>
    </source>
</evidence>
<dbReference type="Gene3D" id="1.10.10.60">
    <property type="entry name" value="Homeodomain-like"/>
    <property type="match status" value="1"/>
</dbReference>
<proteinExistence type="predicted"/>
<dbReference type="Pfam" id="PF12833">
    <property type="entry name" value="HTH_18"/>
    <property type="match status" value="1"/>
</dbReference>
<dbReference type="PROSITE" id="PS01124">
    <property type="entry name" value="HTH_ARAC_FAMILY_2"/>
    <property type="match status" value="1"/>
</dbReference>
<accession>A0A558BEY0</accession>
<evidence type="ECO:0000313" key="4">
    <source>
        <dbReference type="EMBL" id="TVT35065.1"/>
    </source>
</evidence>
<dbReference type="GO" id="GO:0043565">
    <property type="term" value="F:sequence-specific DNA binding"/>
    <property type="evidence" value="ECO:0007669"/>
    <property type="project" value="InterPro"/>
</dbReference>
<dbReference type="InterPro" id="IPR009057">
    <property type="entry name" value="Homeodomain-like_sf"/>
</dbReference>
<name>A0A558BEY0_9GAMM</name>
<feature type="domain" description="HTH araC/xylS-type" evidence="3">
    <location>
        <begin position="216"/>
        <end position="320"/>
    </location>
</feature>
<dbReference type="SMART" id="SM00342">
    <property type="entry name" value="HTH_ARAC"/>
    <property type="match status" value="1"/>
</dbReference>
<evidence type="ECO:0000313" key="5">
    <source>
        <dbReference type="Proteomes" id="UP000319142"/>
    </source>
</evidence>
<reference evidence="4 5" key="1">
    <citation type="submission" date="2019-07" db="EMBL/GenBank/DDBJ databases">
        <title>The pathways for chlorine oxyanion respiration interact through the shared metabolite chlorate.</title>
        <authorList>
            <person name="Barnum T.P."/>
            <person name="Cheng Y."/>
            <person name="Hill K.A."/>
            <person name="Lucas L.N."/>
            <person name="Carlson H.K."/>
            <person name="Coates J.D."/>
        </authorList>
    </citation>
    <scope>NUCLEOTIDE SEQUENCE [LARGE SCALE GENOMIC DNA]</scope>
    <source>
        <strain evidence="4">UCB</strain>
    </source>
</reference>
<dbReference type="InterPro" id="IPR053142">
    <property type="entry name" value="PchR_regulatory_protein"/>
</dbReference>
<dbReference type="Proteomes" id="UP000319142">
    <property type="component" value="Unassembled WGS sequence"/>
</dbReference>
<dbReference type="AlphaFoldDB" id="A0A558BEY0"/>
<dbReference type="GO" id="GO:0003700">
    <property type="term" value="F:DNA-binding transcription factor activity"/>
    <property type="evidence" value="ECO:0007669"/>
    <property type="project" value="InterPro"/>
</dbReference>
<protein>
    <submittedName>
        <fullName evidence="4">Helix-turn-helix domain-containing protein</fullName>
    </submittedName>
</protein>
<evidence type="ECO:0000256" key="1">
    <source>
        <dbReference type="ARBA" id="ARBA00023015"/>
    </source>
</evidence>
<dbReference type="PANTHER" id="PTHR47893">
    <property type="entry name" value="REGULATORY PROTEIN PCHR"/>
    <property type="match status" value="1"/>
</dbReference>
<dbReference type="SUPFAM" id="SSF46689">
    <property type="entry name" value="Homeodomain-like"/>
    <property type="match status" value="1"/>
</dbReference>